<evidence type="ECO:0000313" key="1">
    <source>
        <dbReference type="EMBL" id="GCD13073.1"/>
    </source>
</evidence>
<dbReference type="RefSeq" id="WP_125006293.1">
    <property type="nucleotide sequence ID" value="NZ_BHYK01000055.1"/>
</dbReference>
<comment type="caution">
    <text evidence="1">The sequence shown here is derived from an EMBL/GenBank/DDBJ whole genome shotgun (WGS) entry which is preliminary data.</text>
</comment>
<organism evidence="1 2">
    <name type="scientific">Clostridium tagluense</name>
    <dbReference type="NCBI Taxonomy" id="360422"/>
    <lineage>
        <taxon>Bacteria</taxon>
        <taxon>Bacillati</taxon>
        <taxon>Bacillota</taxon>
        <taxon>Clostridia</taxon>
        <taxon>Eubacteriales</taxon>
        <taxon>Clostridiaceae</taxon>
        <taxon>Clostridium</taxon>
    </lineage>
</organism>
<keyword evidence="2" id="KW-1185">Reference proteome</keyword>
<gene>
    <name evidence="1" type="ORF">Ctaglu_46960</name>
</gene>
<proteinExistence type="predicted"/>
<evidence type="ECO:0000313" key="2">
    <source>
        <dbReference type="Proteomes" id="UP000287872"/>
    </source>
</evidence>
<reference evidence="1 2" key="1">
    <citation type="submission" date="2018-11" db="EMBL/GenBank/DDBJ databases">
        <title>Genome sequencing and assembly of Clostridium tagluense strain A121.</title>
        <authorList>
            <person name="Murakami T."/>
            <person name="Segawa T."/>
            <person name="Shcherbakova V.A."/>
            <person name="Mori H."/>
            <person name="Yoshimura Y."/>
        </authorList>
    </citation>
    <scope>NUCLEOTIDE SEQUENCE [LARGE SCALE GENOMIC DNA]</scope>
    <source>
        <strain evidence="1 2">A121</strain>
    </source>
</reference>
<dbReference type="Proteomes" id="UP000287872">
    <property type="component" value="Unassembled WGS sequence"/>
</dbReference>
<protein>
    <submittedName>
        <fullName evidence="1">Uncharacterized protein</fullName>
    </submittedName>
</protein>
<dbReference type="EMBL" id="BHYK01000055">
    <property type="protein sequence ID" value="GCD13073.1"/>
    <property type="molecule type" value="Genomic_DNA"/>
</dbReference>
<dbReference type="AlphaFoldDB" id="A0A401UU49"/>
<name>A0A401UU49_9CLOT</name>
<accession>A0A401UU49</accession>
<dbReference type="OrthoDB" id="2960865at2"/>
<sequence length="300" mass="34840">MREREFHATLVEFVEYDEDTQDLKKDDLLALLKECEITFNPTGIYGNGTGYRKEYVQLRITTPLKSKLKTYTKYLSDVCREIYTSDGYFEYWGIEILVLPKKFIVRDEEIVKSEITSIEQKDIIYDNFKLKVLKSDFDDIEKAYIIETCKCAVSGNMLSASTTIGCAAERLLLLLSESYLQYLRYNNESALTISNFEKNIVNAPKAHKRLEGLYKTIEKDKKLFENLQFENHMLHFSFLDVIRQVRNEAGHPTGVTIEKSKLQSIVTNYDLLYDKIHEVIIKLPHELAPISKKDVQADSK</sequence>